<evidence type="ECO:0000313" key="4">
    <source>
        <dbReference type="Proteomes" id="UP000033774"/>
    </source>
</evidence>
<reference evidence="3 4" key="1">
    <citation type="submission" date="2015-03" db="EMBL/GenBank/DDBJ databases">
        <title>Draft genome sequence of Elstera litoralis.</title>
        <authorList>
            <person name="Rahalkar M.C."/>
            <person name="Dhakephalkar P.K."/>
            <person name="Pore S.D."/>
            <person name="Arora P."/>
            <person name="Kapse N.G."/>
            <person name="Pandit P.S."/>
        </authorList>
    </citation>
    <scope>NUCLEOTIDE SEQUENCE [LARGE SCALE GENOMIC DNA]</scope>
    <source>
        <strain evidence="3 4">Dia-1</strain>
    </source>
</reference>
<dbReference type="Proteomes" id="UP000033774">
    <property type="component" value="Unassembled WGS sequence"/>
</dbReference>
<dbReference type="SUPFAM" id="SSF53474">
    <property type="entry name" value="alpha/beta-Hydrolases"/>
    <property type="match status" value="1"/>
</dbReference>
<dbReference type="PANTHER" id="PTHR46623:SF6">
    <property type="entry name" value="ALPHA_BETA-HYDROLASES SUPERFAMILY PROTEIN"/>
    <property type="match status" value="1"/>
</dbReference>
<feature type="domain" description="Dienelactone hydrolase" evidence="2">
    <location>
        <begin position="62"/>
        <end position="281"/>
    </location>
</feature>
<dbReference type="PATRIC" id="fig|552518.3.peg.3315"/>
<feature type="chain" id="PRO_5002462465" evidence="1">
    <location>
        <begin position="38"/>
        <end position="285"/>
    </location>
</feature>
<protein>
    <submittedName>
        <fullName evidence="3">Carboxymethylenebutenolidase</fullName>
    </submittedName>
</protein>
<keyword evidence="4" id="KW-1185">Reference proteome</keyword>
<dbReference type="InterPro" id="IPR051049">
    <property type="entry name" value="Dienelactone_hydrolase-like"/>
</dbReference>
<dbReference type="GO" id="GO:0016787">
    <property type="term" value="F:hydrolase activity"/>
    <property type="evidence" value="ECO:0007669"/>
    <property type="project" value="InterPro"/>
</dbReference>
<dbReference type="InterPro" id="IPR002925">
    <property type="entry name" value="Dienelactn_hydro"/>
</dbReference>
<dbReference type="InterPro" id="IPR029058">
    <property type="entry name" value="AB_hydrolase_fold"/>
</dbReference>
<name>A0A0F3IPS0_9PROT</name>
<gene>
    <name evidence="3" type="ORF">VZ95_16670</name>
</gene>
<evidence type="ECO:0000256" key="1">
    <source>
        <dbReference type="SAM" id="SignalP"/>
    </source>
</evidence>
<feature type="signal peptide" evidence="1">
    <location>
        <begin position="1"/>
        <end position="37"/>
    </location>
</feature>
<sequence length="285" mass="30052">MDDVKLVTPQTDVSRRGFVVMSSLAAGFALAVQPVQAQTQISTDTNGLEAGEVSIPTGSGPIPAYRAQPQGGKNLPLVLVVQEIFGVHEHIKDVCRRFAKLGYCAIAVEHFARQGNVANATMEQIRPIVAAVPDAQVMSDLDAAVAFAKASGSVDTSKLAITGFCWGGRVTWLYAAHNPGVKAGIAWYGRVVGDKTPLQPAHPIDVADKIKAPVLGLYGGADQGIPVASLDQLKAALGAGTKSEFVVYPDAPHAFHADYRPSYREAAAKDGWTKLLAWLKANGVA</sequence>
<accession>A0A0F3IPS0</accession>
<dbReference type="Pfam" id="PF01738">
    <property type="entry name" value="DLH"/>
    <property type="match status" value="1"/>
</dbReference>
<evidence type="ECO:0000259" key="2">
    <source>
        <dbReference type="Pfam" id="PF01738"/>
    </source>
</evidence>
<dbReference type="PANTHER" id="PTHR46623">
    <property type="entry name" value="CARBOXYMETHYLENEBUTENOLIDASE-RELATED"/>
    <property type="match status" value="1"/>
</dbReference>
<comment type="caution">
    <text evidence="3">The sequence shown here is derived from an EMBL/GenBank/DDBJ whole genome shotgun (WGS) entry which is preliminary data.</text>
</comment>
<dbReference type="EMBL" id="LAJY01000518">
    <property type="protein sequence ID" value="KJV08612.1"/>
    <property type="molecule type" value="Genomic_DNA"/>
</dbReference>
<dbReference type="Gene3D" id="3.40.50.1820">
    <property type="entry name" value="alpha/beta hydrolase"/>
    <property type="match status" value="1"/>
</dbReference>
<dbReference type="RefSeq" id="WP_045776858.1">
    <property type="nucleotide sequence ID" value="NZ_LAJY01000518.1"/>
</dbReference>
<organism evidence="3 4">
    <name type="scientific">Elstera litoralis</name>
    <dbReference type="NCBI Taxonomy" id="552518"/>
    <lineage>
        <taxon>Bacteria</taxon>
        <taxon>Pseudomonadati</taxon>
        <taxon>Pseudomonadota</taxon>
        <taxon>Alphaproteobacteria</taxon>
        <taxon>Rhodospirillales</taxon>
        <taxon>Rhodospirillaceae</taxon>
        <taxon>Elstera</taxon>
    </lineage>
</organism>
<keyword evidence="1" id="KW-0732">Signal</keyword>
<evidence type="ECO:0000313" key="3">
    <source>
        <dbReference type="EMBL" id="KJV08612.1"/>
    </source>
</evidence>
<proteinExistence type="predicted"/>
<dbReference type="OrthoDB" id="9771666at2"/>
<dbReference type="AlphaFoldDB" id="A0A0F3IPS0"/>